<protein>
    <recommendedName>
        <fullName evidence="5">Collagen-like protein</fullName>
    </recommendedName>
</protein>
<keyword evidence="2" id="KW-0732">Signal</keyword>
<feature type="signal peptide" evidence="2">
    <location>
        <begin position="1"/>
        <end position="17"/>
    </location>
</feature>
<dbReference type="STRING" id="1237149.C900_03212"/>
<evidence type="ECO:0008006" key="5">
    <source>
        <dbReference type="Google" id="ProtNLM"/>
    </source>
</evidence>
<proteinExistence type="predicted"/>
<feature type="region of interest" description="Disordered" evidence="1">
    <location>
        <begin position="19"/>
        <end position="56"/>
    </location>
</feature>
<organism evidence="3 4">
    <name type="scientific">Fulvivirga imtechensis AK7</name>
    <dbReference type="NCBI Taxonomy" id="1237149"/>
    <lineage>
        <taxon>Bacteria</taxon>
        <taxon>Pseudomonadati</taxon>
        <taxon>Bacteroidota</taxon>
        <taxon>Cytophagia</taxon>
        <taxon>Cytophagales</taxon>
        <taxon>Fulvivirgaceae</taxon>
        <taxon>Fulvivirga</taxon>
    </lineage>
</organism>
<accession>L8JTS0</accession>
<comment type="caution">
    <text evidence="3">The sequence shown here is derived from an EMBL/GenBank/DDBJ whole genome shotgun (WGS) entry which is preliminary data.</text>
</comment>
<evidence type="ECO:0000256" key="1">
    <source>
        <dbReference type="SAM" id="MobiDB-lite"/>
    </source>
</evidence>
<name>L8JTS0_9BACT</name>
<feature type="compositionally biased region" description="Low complexity" evidence="1">
    <location>
        <begin position="25"/>
        <end position="51"/>
    </location>
</feature>
<dbReference type="Proteomes" id="UP000011135">
    <property type="component" value="Unassembled WGS sequence"/>
</dbReference>
<dbReference type="RefSeq" id="WP_009580569.1">
    <property type="nucleotide sequence ID" value="NZ_AMZN01000047.1"/>
</dbReference>
<gene>
    <name evidence="3" type="ORF">C900_03212</name>
</gene>
<feature type="chain" id="PRO_5003993488" description="Collagen-like protein" evidence="2">
    <location>
        <begin position="18"/>
        <end position="327"/>
    </location>
</feature>
<evidence type="ECO:0000313" key="3">
    <source>
        <dbReference type="EMBL" id="ELR70929.1"/>
    </source>
</evidence>
<evidence type="ECO:0000313" key="4">
    <source>
        <dbReference type="Proteomes" id="UP000011135"/>
    </source>
</evidence>
<dbReference type="OrthoDB" id="1434347at2"/>
<evidence type="ECO:0000256" key="2">
    <source>
        <dbReference type="SAM" id="SignalP"/>
    </source>
</evidence>
<reference evidence="3 4" key="1">
    <citation type="submission" date="2012-12" db="EMBL/GenBank/DDBJ databases">
        <title>Genome assembly of Fulvivirga imtechensis AK7.</title>
        <authorList>
            <person name="Nupur N."/>
            <person name="Khatri I."/>
            <person name="Kumar R."/>
            <person name="Subramanian S."/>
            <person name="Pinnaka A."/>
        </authorList>
    </citation>
    <scope>NUCLEOTIDE SEQUENCE [LARGE SCALE GENOMIC DNA]</scope>
    <source>
        <strain evidence="3 4">AK7</strain>
    </source>
</reference>
<dbReference type="EMBL" id="AMZN01000047">
    <property type="protein sequence ID" value="ELR70929.1"/>
    <property type="molecule type" value="Genomic_DNA"/>
</dbReference>
<dbReference type="eggNOG" id="ENOG5034BSG">
    <property type="taxonomic scope" value="Bacteria"/>
</dbReference>
<dbReference type="AlphaFoldDB" id="L8JTS0"/>
<sequence length="327" mass="35779">MKSILIILLIGVMPMMACEGDKGDPGPQGTQGEQGLQGEQGEQGEPGTPGTDGKDANTASFYFQNGYKGYNGTTDATLYNTIDIFSSPPTPGGEFIYAVTQENGADPTQVDSATAVLRFDGLAEVIEEELGAGVCSGQLYINDATLFINGLYLTLGASEALLQVGIYGDDSPLFNETEVTWIAANNSEEWGRAGGEETWAVNDPYFELKGLVNMGYPVNLQTSNDIRSMRPLPVFIPREIIEKWLCEEGMNKGLRLAVFAGEAQVIIYSSEMSQASLRPVLYINVERSAASDRKARPSSKEAWEIWHAKSYEEKMKPFYSLYPDEKQ</sequence>
<keyword evidence="4" id="KW-1185">Reference proteome</keyword>